<evidence type="ECO:0000313" key="4">
    <source>
        <dbReference type="Proteomes" id="UP000008707"/>
    </source>
</evidence>
<dbReference type="EMBL" id="CP139472">
    <property type="protein sequence ID" value="WPU46543.1"/>
    <property type="molecule type" value="Genomic_DNA"/>
</dbReference>
<reference evidence="2" key="2">
    <citation type="submission" date="2010-05" db="EMBL/GenBank/DDBJ databases">
        <title>Revision and reannotation of the Halomonas elongata DSM 2581(T) genome.</title>
        <authorList>
            <person name="Pfeiffer F."/>
            <person name="Bagyan I."/>
            <person name="Alfaro-Espinoza G."/>
            <person name="Zamora-Lagos M.A."/>
            <person name="Habermann B."/>
            <person name="Oesterhelt D."/>
            <person name="Kunte H.J."/>
        </authorList>
    </citation>
    <scope>NUCLEOTIDE SEQUENCE</scope>
    <source>
        <strain evidence="2">Type strain: DSM 2581</strain>
    </source>
</reference>
<keyword evidence="5" id="KW-1185">Reference proteome</keyword>
<sequence length="305" mass="35861">MADHDNSYKRLFSEPAMVRDLLTEFVQEEWVDQLDLDSLEKVSGSYVSDDLRDREDDIIWRVRWGEGWLYVYLLIEFQRTVDRYMAVRVMAYEALLYQDLIRQKAFTPAGKLPPVLPIVLYNGDQRWTAAQNVVDLVEPIPGGLSHYRPSLPYLLLDEAEICQNEDHLEETRNLVGALFQLEHSQDLAQWEAVLKRLGEWLQAPEHDSLRRAFTVWVTRVLIPSRWPGFDPDEISALQDLQEVHAMLAERIREWPERFKQEGEERHALEMARRMLQHGDMSDELIAEFSGLDVARVVELRREMER</sequence>
<dbReference type="KEGG" id="hel:HELO_4073"/>
<gene>
    <name evidence="2" type="ordered locus">HELO_4073</name>
    <name evidence="3" type="ORF">SR933_14980</name>
</gene>
<dbReference type="Pfam" id="PF04754">
    <property type="entry name" value="Transposase_31"/>
    <property type="match status" value="1"/>
</dbReference>
<dbReference type="GeneID" id="91011489"/>
<dbReference type="AlphaFoldDB" id="E1VA69"/>
<dbReference type="RefSeq" id="WP_013333829.1">
    <property type="nucleotide sequence ID" value="NC_014532.2"/>
</dbReference>
<dbReference type="Proteomes" id="UP000008707">
    <property type="component" value="Chromosome"/>
</dbReference>
<feature type="domain" description="Transposase (putative) YhgA-like" evidence="1">
    <location>
        <begin position="3"/>
        <end position="192"/>
    </location>
</feature>
<organism evidence="2 4">
    <name type="scientific">Halomonas elongata (strain ATCC 33173 / DSM 2581 / NBRC 15536 / NCIMB 2198 / 1H9)</name>
    <dbReference type="NCBI Taxonomy" id="768066"/>
    <lineage>
        <taxon>Bacteria</taxon>
        <taxon>Pseudomonadati</taxon>
        <taxon>Pseudomonadota</taxon>
        <taxon>Gammaproteobacteria</taxon>
        <taxon>Oceanospirillales</taxon>
        <taxon>Halomonadaceae</taxon>
        <taxon>Halomonas</taxon>
    </lineage>
</organism>
<dbReference type="HOGENOM" id="CLU_059548_0_1_6"/>
<evidence type="ECO:0000313" key="5">
    <source>
        <dbReference type="Proteomes" id="UP001322512"/>
    </source>
</evidence>
<dbReference type="STRING" id="768066.HELO_4073"/>
<reference evidence="2" key="1">
    <citation type="journal article" date="2010" name="Environ. Microbiol.">
        <title>A blueprint of ectoine metabolism from the genome of the industrial producer Halomonas elongata DSM 2581(T).</title>
        <authorList>
            <person name="Schwibbert K."/>
            <person name="Marin-Sanguino A."/>
            <person name="Bagyan I."/>
            <person name="Heidrich G."/>
            <person name="Lentzen G."/>
            <person name="Seitz H."/>
            <person name="Rampp M."/>
            <person name="Schuster S.C."/>
            <person name="Klenk H.P."/>
            <person name="Pfeiffer F."/>
            <person name="Oesterhelt D."/>
            <person name="Kunte H.J."/>
        </authorList>
    </citation>
    <scope>NUCLEOTIDE SEQUENCE</scope>
    <source>
        <strain evidence="2">Type strain: DSM 2581</strain>
    </source>
</reference>
<dbReference type="Proteomes" id="UP001322512">
    <property type="component" value="Chromosome"/>
</dbReference>
<name>E1VA69_HALED</name>
<dbReference type="PANTHER" id="PTHR34611:SF2">
    <property type="entry name" value="INACTIVE RECOMBINATION-PROMOTING NUCLEASE-LIKE PROTEIN RPNE-RELATED"/>
    <property type="match status" value="1"/>
</dbReference>
<dbReference type="GO" id="GO:1990238">
    <property type="term" value="F:double-stranded DNA endonuclease activity"/>
    <property type="evidence" value="ECO:0007669"/>
    <property type="project" value="TreeGrafter"/>
</dbReference>
<dbReference type="InterPro" id="IPR006842">
    <property type="entry name" value="Transposase_31"/>
</dbReference>
<accession>E1VA69</accession>
<reference evidence="3 5" key="4">
    <citation type="submission" date="2023-11" db="EMBL/GenBank/DDBJ databases">
        <title>MicrobeMod: A computational toolkit for identifying prokaryotic methylation and restriction-modification with nanopore sequencing.</title>
        <authorList>
            <person name="Crits-Christoph A."/>
            <person name="Kang S.C."/>
            <person name="Lee H."/>
            <person name="Ostrov N."/>
        </authorList>
    </citation>
    <scope>NUCLEOTIDE SEQUENCE [LARGE SCALE GENOMIC DNA]</scope>
    <source>
        <strain evidence="3 5">ATCC 33173</strain>
    </source>
</reference>
<dbReference type="PANTHER" id="PTHR34611">
    <property type="match status" value="1"/>
</dbReference>
<dbReference type="InterPro" id="IPR051699">
    <property type="entry name" value="Rpn/YhgA-like_nuclease"/>
</dbReference>
<dbReference type="eggNOG" id="COG5464">
    <property type="taxonomic scope" value="Bacteria"/>
</dbReference>
<evidence type="ECO:0000313" key="3">
    <source>
        <dbReference type="EMBL" id="WPU46543.1"/>
    </source>
</evidence>
<dbReference type="GO" id="GO:0006310">
    <property type="term" value="P:DNA recombination"/>
    <property type="evidence" value="ECO:0007669"/>
    <property type="project" value="TreeGrafter"/>
</dbReference>
<dbReference type="EMBL" id="FN869568">
    <property type="protein sequence ID" value="CBV43957.1"/>
    <property type="molecule type" value="Genomic_DNA"/>
</dbReference>
<proteinExistence type="predicted"/>
<evidence type="ECO:0000259" key="1">
    <source>
        <dbReference type="Pfam" id="PF04754"/>
    </source>
</evidence>
<protein>
    <submittedName>
        <fullName evidence="3">Rpn family recombination-promoting nuclease/putative transposase</fullName>
    </submittedName>
    <submittedName>
        <fullName evidence="2">YhgA domain protein</fullName>
    </submittedName>
</protein>
<dbReference type="OrthoDB" id="5562276at2"/>
<evidence type="ECO:0000313" key="2">
    <source>
        <dbReference type="EMBL" id="CBV43957.1"/>
    </source>
</evidence>
<reference evidence="4" key="3">
    <citation type="journal article" date="2011" name="Environ. Microbiol.">
        <title>A blueprint of ectoine metabolism from the genome of the industrial producer Halomonas elongata DSM 2581(T).</title>
        <authorList>
            <person name="Schwibbert K."/>
            <person name="Marin-Sanguino A."/>
            <person name="Bagyan I."/>
            <person name="Heidrich G."/>
            <person name="Lentzen G."/>
            <person name="Seitz H."/>
            <person name="Rampp M."/>
            <person name="Schuster S.C."/>
            <person name="Klenk H.P."/>
            <person name="Pfeiffer F."/>
            <person name="Oesterhelt D."/>
            <person name="Kunte H.J."/>
        </authorList>
    </citation>
    <scope>NUCLEOTIDE SEQUENCE [LARGE SCALE GENOMIC DNA]</scope>
    <source>
        <strain evidence="4">ATCC 33173 / DSM 2581 / NBRC 15536 / NCIMB 2198 / 1H9</strain>
    </source>
</reference>